<dbReference type="AlphaFoldDB" id="A0A2G9SK57"/>
<feature type="compositionally biased region" description="Acidic residues" evidence="1">
    <location>
        <begin position="83"/>
        <end position="100"/>
    </location>
</feature>
<reference evidence="3" key="1">
    <citation type="journal article" date="2017" name="Nat. Commun.">
        <title>The North American bullfrog draft genome provides insight into hormonal regulation of long noncoding RNA.</title>
        <authorList>
            <person name="Hammond S.A."/>
            <person name="Warren R.L."/>
            <person name="Vandervalk B.P."/>
            <person name="Kucuk E."/>
            <person name="Khan H."/>
            <person name="Gibb E.A."/>
            <person name="Pandoh P."/>
            <person name="Kirk H."/>
            <person name="Zhao Y."/>
            <person name="Jones M."/>
            <person name="Mungall A.J."/>
            <person name="Coope R."/>
            <person name="Pleasance S."/>
            <person name="Moore R.A."/>
            <person name="Holt R.A."/>
            <person name="Round J.M."/>
            <person name="Ohora S."/>
            <person name="Walle B.V."/>
            <person name="Veldhoen N."/>
            <person name="Helbing C.C."/>
            <person name="Birol I."/>
        </authorList>
    </citation>
    <scope>NUCLEOTIDE SEQUENCE [LARGE SCALE GENOMIC DNA]</scope>
</reference>
<accession>A0A2G9SK57</accession>
<evidence type="ECO:0000256" key="1">
    <source>
        <dbReference type="SAM" id="MobiDB-lite"/>
    </source>
</evidence>
<feature type="region of interest" description="Disordered" evidence="1">
    <location>
        <begin position="53"/>
        <end position="116"/>
    </location>
</feature>
<dbReference type="Proteomes" id="UP000228934">
    <property type="component" value="Unassembled WGS sequence"/>
</dbReference>
<dbReference type="EMBL" id="KV924588">
    <property type="protein sequence ID" value="PIO39771.1"/>
    <property type="molecule type" value="Genomic_DNA"/>
</dbReference>
<organism evidence="2 3">
    <name type="scientific">Aquarana catesbeiana</name>
    <name type="common">American bullfrog</name>
    <name type="synonym">Rana catesbeiana</name>
    <dbReference type="NCBI Taxonomy" id="8400"/>
    <lineage>
        <taxon>Eukaryota</taxon>
        <taxon>Metazoa</taxon>
        <taxon>Chordata</taxon>
        <taxon>Craniata</taxon>
        <taxon>Vertebrata</taxon>
        <taxon>Euteleostomi</taxon>
        <taxon>Amphibia</taxon>
        <taxon>Batrachia</taxon>
        <taxon>Anura</taxon>
        <taxon>Neobatrachia</taxon>
        <taxon>Ranoidea</taxon>
        <taxon>Ranidae</taxon>
        <taxon>Aquarana</taxon>
    </lineage>
</organism>
<gene>
    <name evidence="2" type="ORF">AB205_0083320</name>
</gene>
<feature type="compositionally biased region" description="Basic and acidic residues" evidence="1">
    <location>
        <begin position="53"/>
        <end position="82"/>
    </location>
</feature>
<evidence type="ECO:0000313" key="2">
    <source>
        <dbReference type="EMBL" id="PIO39771.1"/>
    </source>
</evidence>
<sequence length="116" mass="13036">MVTLNNPNVFFAIFIASVEAYLLNHEGLGKRKMHYTLNTFILLFTAGQKKQLEDHSDLAQEECKSETAENSIEEHVEGGHDADGEEMTDGIEEDFDEDGSNELMENHVSDIEDTSN</sequence>
<keyword evidence="3" id="KW-1185">Reference proteome</keyword>
<proteinExistence type="predicted"/>
<name>A0A2G9SK57_AQUCT</name>
<protein>
    <submittedName>
        <fullName evidence="2">Uncharacterized protein</fullName>
    </submittedName>
</protein>
<dbReference type="OrthoDB" id="6730379at2759"/>
<evidence type="ECO:0000313" key="3">
    <source>
        <dbReference type="Proteomes" id="UP000228934"/>
    </source>
</evidence>